<dbReference type="SUPFAM" id="SSF48452">
    <property type="entry name" value="TPR-like"/>
    <property type="match status" value="1"/>
</dbReference>
<evidence type="ECO:0008006" key="3">
    <source>
        <dbReference type="Google" id="ProtNLM"/>
    </source>
</evidence>
<name>A0ABR8KKS6_9NOSO</name>
<dbReference type="InterPro" id="IPR011990">
    <property type="entry name" value="TPR-like_helical_dom_sf"/>
</dbReference>
<proteinExistence type="predicted"/>
<protein>
    <recommendedName>
        <fullName evidence="3">Tetratricopeptide repeat protein</fullName>
    </recommendedName>
</protein>
<gene>
    <name evidence="1" type="ORF">H6H03_33000</name>
</gene>
<comment type="caution">
    <text evidence="1">The sequence shown here is derived from an EMBL/GenBank/DDBJ whole genome shotgun (WGS) entry which is preliminary data.</text>
</comment>
<evidence type="ECO:0000313" key="2">
    <source>
        <dbReference type="Proteomes" id="UP000637383"/>
    </source>
</evidence>
<keyword evidence="2" id="KW-1185">Reference proteome</keyword>
<accession>A0ABR8KKS6</accession>
<sequence length="174" mass="19902">MMFMSRGLLAKACILGLLVGSLTELPKNYANSRQSKIEHLLSQTDSKRQSSPAVRATAENELLREANISDNNEAIAIYQQMLKVNPNSAKAHFLLAKIQLLNWFYQQRKQPVGAKLKQTGLNHLKTATYLYQRQGDTVTAAQLQKVYSQVEQEIDPRQWLFPEWHYINVQLSTQ</sequence>
<organism evidence="1 2">
    <name type="scientific">Nostoc paludosum FACHB-159</name>
    <dbReference type="NCBI Taxonomy" id="2692908"/>
    <lineage>
        <taxon>Bacteria</taxon>
        <taxon>Bacillati</taxon>
        <taxon>Cyanobacteriota</taxon>
        <taxon>Cyanophyceae</taxon>
        <taxon>Nostocales</taxon>
        <taxon>Nostocaceae</taxon>
        <taxon>Nostoc</taxon>
    </lineage>
</organism>
<dbReference type="Gene3D" id="1.25.40.10">
    <property type="entry name" value="Tetratricopeptide repeat domain"/>
    <property type="match status" value="1"/>
</dbReference>
<reference evidence="1 2" key="1">
    <citation type="journal article" date="2020" name="ISME J.">
        <title>Comparative genomics reveals insights into cyanobacterial evolution and habitat adaptation.</title>
        <authorList>
            <person name="Chen M.Y."/>
            <person name="Teng W.K."/>
            <person name="Zhao L."/>
            <person name="Hu C.X."/>
            <person name="Zhou Y.K."/>
            <person name="Han B.P."/>
            <person name="Song L.R."/>
            <person name="Shu W.S."/>
        </authorList>
    </citation>
    <scope>NUCLEOTIDE SEQUENCE [LARGE SCALE GENOMIC DNA]</scope>
    <source>
        <strain evidence="1 2">FACHB-159</strain>
    </source>
</reference>
<dbReference type="Proteomes" id="UP000637383">
    <property type="component" value="Unassembled WGS sequence"/>
</dbReference>
<dbReference type="EMBL" id="JACJTU010000055">
    <property type="protein sequence ID" value="MBD2738642.1"/>
    <property type="molecule type" value="Genomic_DNA"/>
</dbReference>
<evidence type="ECO:0000313" key="1">
    <source>
        <dbReference type="EMBL" id="MBD2738642.1"/>
    </source>
</evidence>